<dbReference type="AlphaFoldDB" id="A0ABD0KKB3"/>
<keyword evidence="2" id="KW-1185">Reference proteome</keyword>
<evidence type="ECO:0008006" key="3">
    <source>
        <dbReference type="Google" id="ProtNLM"/>
    </source>
</evidence>
<dbReference type="EMBL" id="JACVVK020000163">
    <property type="protein sequence ID" value="KAK7487558.1"/>
    <property type="molecule type" value="Genomic_DNA"/>
</dbReference>
<accession>A0ABD0KKB3</accession>
<sequence length="165" mass="18670">MDPVYKAAVDKPPTTMDSLTPLPDRIANFEAMTLALAVENNISMAAVPKLIEYAKAACKDRPAVEGAKLGDKQTASYKMVYGLATSLEEPLLAELRTSHLTKLPARQTKGFWQCLSHTVQMLQEGLSHITWLRSAYQRLLQSPFLRNWTHSLRTWIYLGKSWFPY</sequence>
<proteinExistence type="predicted"/>
<comment type="caution">
    <text evidence="1">The sequence shown here is derived from an EMBL/GenBank/DDBJ whole genome shotgun (WGS) entry which is preliminary data.</text>
</comment>
<evidence type="ECO:0000313" key="2">
    <source>
        <dbReference type="Proteomes" id="UP001519460"/>
    </source>
</evidence>
<dbReference type="Proteomes" id="UP001519460">
    <property type="component" value="Unassembled WGS sequence"/>
</dbReference>
<gene>
    <name evidence="1" type="ORF">BaRGS_00021260</name>
</gene>
<organism evidence="1 2">
    <name type="scientific">Batillaria attramentaria</name>
    <dbReference type="NCBI Taxonomy" id="370345"/>
    <lineage>
        <taxon>Eukaryota</taxon>
        <taxon>Metazoa</taxon>
        <taxon>Spiralia</taxon>
        <taxon>Lophotrochozoa</taxon>
        <taxon>Mollusca</taxon>
        <taxon>Gastropoda</taxon>
        <taxon>Caenogastropoda</taxon>
        <taxon>Sorbeoconcha</taxon>
        <taxon>Cerithioidea</taxon>
        <taxon>Batillariidae</taxon>
        <taxon>Batillaria</taxon>
    </lineage>
</organism>
<name>A0ABD0KKB3_9CAEN</name>
<protein>
    <recommendedName>
        <fullName evidence="3">BRO1 domain-containing protein</fullName>
    </recommendedName>
</protein>
<evidence type="ECO:0000313" key="1">
    <source>
        <dbReference type="EMBL" id="KAK7487558.1"/>
    </source>
</evidence>
<reference evidence="1 2" key="1">
    <citation type="journal article" date="2023" name="Sci. Data">
        <title>Genome assembly of the Korean intertidal mud-creeper Batillaria attramentaria.</title>
        <authorList>
            <person name="Patra A.K."/>
            <person name="Ho P.T."/>
            <person name="Jun S."/>
            <person name="Lee S.J."/>
            <person name="Kim Y."/>
            <person name="Won Y.J."/>
        </authorList>
    </citation>
    <scope>NUCLEOTIDE SEQUENCE [LARGE SCALE GENOMIC DNA]</scope>
    <source>
        <strain evidence="1">Wonlab-2016</strain>
    </source>
</reference>